<dbReference type="Pfam" id="PF21056">
    <property type="entry name" value="ZSWIM1-3_RNaseH-like"/>
    <property type="match status" value="1"/>
</dbReference>
<reference evidence="7 8" key="1">
    <citation type="journal article" date="2022" name="Nat. Ecol. Evol.">
        <title>A masculinizing supergene underlies an exaggerated male reproductive morph in a spider.</title>
        <authorList>
            <person name="Hendrickx F."/>
            <person name="De Corte Z."/>
            <person name="Sonet G."/>
            <person name="Van Belleghem S.M."/>
            <person name="Kostlbacher S."/>
            <person name="Vangestel C."/>
        </authorList>
    </citation>
    <scope>NUCLEOTIDE SEQUENCE [LARGE SCALE GENOMIC DNA]</scope>
    <source>
        <strain evidence="7">W744_W776</strain>
    </source>
</reference>
<evidence type="ECO:0000256" key="5">
    <source>
        <dbReference type="ARBA" id="ARBA00023242"/>
    </source>
</evidence>
<keyword evidence="8" id="KW-1185">Reference proteome</keyword>
<dbReference type="PANTHER" id="PTHR46481">
    <property type="entry name" value="ZINC FINGER BED DOMAIN-CONTAINING PROTEIN 4"/>
    <property type="match status" value="1"/>
</dbReference>
<dbReference type="InterPro" id="IPR012337">
    <property type="entry name" value="RNaseH-like_sf"/>
</dbReference>
<keyword evidence="2" id="KW-0479">Metal-binding</keyword>
<dbReference type="AlphaFoldDB" id="A0AAV6TVY4"/>
<dbReference type="EMBL" id="JAFNEN010000980">
    <property type="protein sequence ID" value="KAG8175614.1"/>
    <property type="molecule type" value="Genomic_DNA"/>
</dbReference>
<dbReference type="SUPFAM" id="SSF53098">
    <property type="entry name" value="Ribonuclease H-like"/>
    <property type="match status" value="1"/>
</dbReference>
<evidence type="ECO:0000313" key="8">
    <source>
        <dbReference type="Proteomes" id="UP000827092"/>
    </source>
</evidence>
<dbReference type="PANTHER" id="PTHR46481:SF10">
    <property type="entry name" value="ZINC FINGER BED DOMAIN-CONTAINING PROTEIN 39"/>
    <property type="match status" value="1"/>
</dbReference>
<evidence type="ECO:0000313" key="7">
    <source>
        <dbReference type="EMBL" id="KAG8175614.1"/>
    </source>
</evidence>
<dbReference type="GO" id="GO:0008270">
    <property type="term" value="F:zinc ion binding"/>
    <property type="evidence" value="ECO:0007669"/>
    <property type="project" value="UniProtKB-KW"/>
</dbReference>
<comment type="subcellular location">
    <subcellularLocation>
        <location evidence="1">Nucleus</location>
    </subcellularLocation>
</comment>
<dbReference type="InterPro" id="IPR052035">
    <property type="entry name" value="ZnF_BED_domain_contain"/>
</dbReference>
<keyword evidence="4" id="KW-0862">Zinc</keyword>
<gene>
    <name evidence="7" type="ORF">JTE90_019426</name>
</gene>
<dbReference type="GO" id="GO:0005634">
    <property type="term" value="C:nucleus"/>
    <property type="evidence" value="ECO:0007669"/>
    <property type="project" value="UniProtKB-SubCell"/>
</dbReference>
<dbReference type="Proteomes" id="UP000827092">
    <property type="component" value="Unassembled WGS sequence"/>
</dbReference>
<protein>
    <recommendedName>
        <fullName evidence="6">ZSWIM1/3 RNaseH-like domain-containing protein</fullName>
    </recommendedName>
</protein>
<dbReference type="InterPro" id="IPR048324">
    <property type="entry name" value="ZSWIM1-3_RNaseH-like"/>
</dbReference>
<sequence>MRSCPQVRVHEETGNVVWSPASWSRRELVHEPLEEDGNGHSDNVAMGIFKNEDKETLDWFFKTFAEKNLASMRTKVAMTDKDLTERTVIKKILPNCNLRLCCFHTLRTFNREVTCDKLGISPAERDHAKTLFEAMSYCQTEVKHIFNFRIRTNTDIYEENLSRKVDQVHYFRNHPLIKGTQENHPTAIVTMSTCPVQNKKLTANEKYKEAMKRANKIYQLIPLRSDEECKKKLQLLDELFLKWNNGSEVKLIDIQGTHSTSQNAPSFQIDHLYALLAILSDETAEEISPPPSENSFEASHTSVNLGEDLKSKLQLWGLEGKVVCVTTDNASNTVGAIAQCLQLEDVKKVVSKLKRMVMFFKQSTVALQSLKENQKHMQMPELKPRQDVETRWNSTYDMVDRFVKNKEPILTTLVVLELALTNFQKIEWELMKSLIAFLEIFHSIMVEISTEKHVSISKLPLLYGFMDGHVKMCRNEYKNRALQEGRILSQQLTDSIPLMALVDVELNFVFVDVGTNGRMSDGGVWAKYALKAALEINDLNAPPATNLPGTI</sequence>
<evidence type="ECO:0000256" key="3">
    <source>
        <dbReference type="ARBA" id="ARBA00022771"/>
    </source>
</evidence>
<evidence type="ECO:0000259" key="6">
    <source>
        <dbReference type="Pfam" id="PF21056"/>
    </source>
</evidence>
<comment type="caution">
    <text evidence="7">The sequence shown here is derived from an EMBL/GenBank/DDBJ whole genome shotgun (WGS) entry which is preliminary data.</text>
</comment>
<name>A0AAV6TVY4_9ARAC</name>
<keyword evidence="3" id="KW-0863">Zinc-finger</keyword>
<keyword evidence="5" id="KW-0539">Nucleus</keyword>
<accession>A0AAV6TVY4</accession>
<feature type="domain" description="ZSWIM1/3 RNaseH-like" evidence="6">
    <location>
        <begin position="35"/>
        <end position="97"/>
    </location>
</feature>
<proteinExistence type="predicted"/>
<evidence type="ECO:0000256" key="4">
    <source>
        <dbReference type="ARBA" id="ARBA00022833"/>
    </source>
</evidence>
<evidence type="ECO:0000256" key="2">
    <source>
        <dbReference type="ARBA" id="ARBA00022723"/>
    </source>
</evidence>
<organism evidence="7 8">
    <name type="scientific">Oedothorax gibbosus</name>
    <dbReference type="NCBI Taxonomy" id="931172"/>
    <lineage>
        <taxon>Eukaryota</taxon>
        <taxon>Metazoa</taxon>
        <taxon>Ecdysozoa</taxon>
        <taxon>Arthropoda</taxon>
        <taxon>Chelicerata</taxon>
        <taxon>Arachnida</taxon>
        <taxon>Araneae</taxon>
        <taxon>Araneomorphae</taxon>
        <taxon>Entelegynae</taxon>
        <taxon>Araneoidea</taxon>
        <taxon>Linyphiidae</taxon>
        <taxon>Erigoninae</taxon>
        <taxon>Oedothorax</taxon>
    </lineage>
</organism>
<evidence type="ECO:0000256" key="1">
    <source>
        <dbReference type="ARBA" id="ARBA00004123"/>
    </source>
</evidence>